<dbReference type="EMBL" id="JANSKA010000001">
    <property type="protein sequence ID" value="MCR9035466.1"/>
    <property type="molecule type" value="Genomic_DNA"/>
</dbReference>
<protein>
    <recommendedName>
        <fullName evidence="3">Ig-like domain-containing protein</fullName>
    </recommendedName>
</protein>
<proteinExistence type="predicted"/>
<organism evidence="1 2">
    <name type="scientific">Tractidigestivibacter montrealensis</name>
    <dbReference type="NCBI Taxonomy" id="2972466"/>
    <lineage>
        <taxon>Bacteria</taxon>
        <taxon>Bacillati</taxon>
        <taxon>Actinomycetota</taxon>
        <taxon>Coriobacteriia</taxon>
        <taxon>Coriobacteriales</taxon>
        <taxon>Atopobiaceae</taxon>
        <taxon>Tractidigestivibacter</taxon>
    </lineage>
</organism>
<accession>A0ABT1Z5H8</accession>
<dbReference type="Gene3D" id="3.40.50.1820">
    <property type="entry name" value="alpha/beta hydrolase"/>
    <property type="match status" value="1"/>
</dbReference>
<dbReference type="InterPro" id="IPR029058">
    <property type="entry name" value="AB_hydrolase_fold"/>
</dbReference>
<dbReference type="PROSITE" id="PS51318">
    <property type="entry name" value="TAT"/>
    <property type="match status" value="1"/>
</dbReference>
<reference evidence="1 2" key="1">
    <citation type="submission" date="2022-08" db="EMBL/GenBank/DDBJ databases">
        <title>Tractidigestivibacter montrealensis type strain KD21.</title>
        <authorList>
            <person name="Diop K."/>
            <person name="Richard C."/>
            <person name="Routy B."/>
        </authorList>
    </citation>
    <scope>NUCLEOTIDE SEQUENCE [LARGE SCALE GENOMIC DNA]</scope>
    <source>
        <strain evidence="1 2">KD21</strain>
    </source>
</reference>
<dbReference type="RefSeq" id="WP_258498309.1">
    <property type="nucleotide sequence ID" value="NZ_JANSKA010000001.1"/>
</dbReference>
<comment type="caution">
    <text evidence="1">The sequence shown here is derived from an EMBL/GenBank/DDBJ whole genome shotgun (WGS) entry which is preliminary data.</text>
</comment>
<dbReference type="InterPro" id="IPR006311">
    <property type="entry name" value="TAT_signal"/>
</dbReference>
<keyword evidence="2" id="KW-1185">Reference proteome</keyword>
<dbReference type="Proteomes" id="UP001204320">
    <property type="component" value="Unassembled WGS sequence"/>
</dbReference>
<evidence type="ECO:0000313" key="1">
    <source>
        <dbReference type="EMBL" id="MCR9035466.1"/>
    </source>
</evidence>
<name>A0ABT1Z5H8_9ACTN</name>
<gene>
    <name evidence="1" type="ORF">NVS32_00640</name>
</gene>
<sequence>MATSHGNATTSTITRRSFIAGSGGALGAIALAGCSTGTSLDTTASETSASATSATSEALGTNPADLSSVTIDPAAWSYDETNDIYYQIGVQYCATPAATDYETMGIYVPGAYFSATSNGDGTYTCTVNSSAAVGNFTAATAPVVIPVNTAGYSAQAAPTQYSADGLTDYPEAGLVYA</sequence>
<evidence type="ECO:0000313" key="2">
    <source>
        <dbReference type="Proteomes" id="UP001204320"/>
    </source>
</evidence>
<evidence type="ECO:0008006" key="3">
    <source>
        <dbReference type="Google" id="ProtNLM"/>
    </source>
</evidence>